<gene>
    <name evidence="10" type="ORF">WICMUC_004082</name>
</gene>
<dbReference type="InterPro" id="IPR005952">
    <property type="entry name" value="Phosphogly_mut1"/>
</dbReference>
<dbReference type="PIRSF" id="PIRSF000709">
    <property type="entry name" value="6PFK_2-Ptase"/>
    <property type="match status" value="1"/>
</dbReference>
<feature type="site" description="Transition state stabilizer" evidence="8">
    <location>
        <position position="178"/>
    </location>
</feature>
<dbReference type="Pfam" id="PF00300">
    <property type="entry name" value="His_Phos_1"/>
    <property type="match status" value="1"/>
</dbReference>
<dbReference type="InterPro" id="IPR013078">
    <property type="entry name" value="His_Pase_superF_clade-1"/>
</dbReference>
<dbReference type="InterPro" id="IPR029033">
    <property type="entry name" value="His_PPase_superfam"/>
</dbReference>
<feature type="binding site" evidence="7">
    <location>
        <begin position="9"/>
        <end position="16"/>
    </location>
    <ligand>
        <name>substrate</name>
    </ligand>
</feature>
<comment type="catalytic activity">
    <reaction evidence="1 9">
        <text>(2R)-2-phosphoglycerate = (2R)-3-phosphoglycerate</text>
        <dbReference type="Rhea" id="RHEA:15901"/>
        <dbReference type="ChEBI" id="CHEBI:58272"/>
        <dbReference type="ChEBI" id="CHEBI:58289"/>
        <dbReference type="EC" id="5.4.2.11"/>
    </reaction>
</comment>
<dbReference type="Proteomes" id="UP000769528">
    <property type="component" value="Unassembled WGS sequence"/>
</dbReference>
<evidence type="ECO:0000256" key="9">
    <source>
        <dbReference type="RuleBase" id="RU004511"/>
    </source>
</evidence>
<comment type="pathway">
    <text evidence="2 9">Carbohydrate degradation; glycolysis; pyruvate from D-glyceraldehyde 3-phosphate: step 3/5.</text>
</comment>
<dbReference type="Gene3D" id="3.40.50.1240">
    <property type="entry name" value="Phosphoglycerate mutase-like"/>
    <property type="match status" value="1"/>
</dbReference>
<name>A0A9P8TBX5_9ASCO</name>
<comment type="caution">
    <text evidence="10">The sequence shown here is derived from an EMBL/GenBank/DDBJ whole genome shotgun (WGS) entry which is preliminary data.</text>
</comment>
<comment type="similarity">
    <text evidence="3 9">Belongs to the phosphoglycerate mutase family. BPG-dependent PGAM subfamily.</text>
</comment>
<evidence type="ECO:0000256" key="7">
    <source>
        <dbReference type="PIRSR" id="PIRSR613078-2"/>
    </source>
</evidence>
<keyword evidence="5 9" id="KW-0413">Isomerase</keyword>
<feature type="binding site" evidence="7">
    <location>
        <begin position="88"/>
        <end position="91"/>
    </location>
    <ligand>
        <name>substrate</name>
    </ligand>
</feature>
<evidence type="ECO:0000256" key="3">
    <source>
        <dbReference type="ARBA" id="ARBA00006717"/>
    </source>
</evidence>
<dbReference type="AlphaFoldDB" id="A0A9P8TBX5"/>
<evidence type="ECO:0000313" key="10">
    <source>
        <dbReference type="EMBL" id="KAH3672860.1"/>
    </source>
</evidence>
<keyword evidence="4 9" id="KW-0324">Glycolysis</keyword>
<evidence type="ECO:0000256" key="5">
    <source>
        <dbReference type="ARBA" id="ARBA00023235"/>
    </source>
</evidence>
<keyword evidence="11" id="KW-1185">Reference proteome</keyword>
<dbReference type="PANTHER" id="PTHR11931">
    <property type="entry name" value="PHOSPHOGLYCERATE MUTASE"/>
    <property type="match status" value="1"/>
</dbReference>
<dbReference type="CDD" id="cd07067">
    <property type="entry name" value="HP_PGM_like"/>
    <property type="match status" value="1"/>
</dbReference>
<proteinExistence type="inferred from homology"/>
<dbReference type="HAMAP" id="MF_01039">
    <property type="entry name" value="PGAM_GpmA"/>
    <property type="match status" value="1"/>
</dbReference>
<protein>
    <recommendedName>
        <fullName evidence="9">Phosphoglycerate mutase</fullName>
        <ecNumber evidence="9">5.4.2.11</ecNumber>
    </recommendedName>
</protein>
<dbReference type="EC" id="5.4.2.11" evidence="9"/>
<feature type="active site" description="Proton donor/acceptor" evidence="6">
    <location>
        <position position="88"/>
    </location>
</feature>
<organism evidence="10 11">
    <name type="scientific">Wickerhamomyces mucosus</name>
    <dbReference type="NCBI Taxonomy" id="1378264"/>
    <lineage>
        <taxon>Eukaryota</taxon>
        <taxon>Fungi</taxon>
        <taxon>Dikarya</taxon>
        <taxon>Ascomycota</taxon>
        <taxon>Saccharomycotina</taxon>
        <taxon>Saccharomycetes</taxon>
        <taxon>Phaffomycetales</taxon>
        <taxon>Wickerhamomycetaceae</taxon>
        <taxon>Wickerhamomyces</taxon>
    </lineage>
</organism>
<dbReference type="GO" id="GO:0004619">
    <property type="term" value="F:phosphoglycerate mutase activity"/>
    <property type="evidence" value="ECO:0007669"/>
    <property type="project" value="UniProtKB-EC"/>
</dbReference>
<dbReference type="SUPFAM" id="SSF53254">
    <property type="entry name" value="Phosphoglycerate mutase-like"/>
    <property type="match status" value="1"/>
</dbReference>
<evidence type="ECO:0000256" key="2">
    <source>
        <dbReference type="ARBA" id="ARBA00004798"/>
    </source>
</evidence>
<evidence type="ECO:0000256" key="1">
    <source>
        <dbReference type="ARBA" id="ARBA00000380"/>
    </source>
</evidence>
<feature type="binding site" evidence="7">
    <location>
        <position position="61"/>
    </location>
    <ligand>
        <name>substrate</name>
    </ligand>
</feature>
<reference evidence="10" key="1">
    <citation type="journal article" date="2021" name="Open Biol.">
        <title>Shared evolutionary footprints suggest mitochondrial oxidative damage underlies multiple complex I losses in fungi.</title>
        <authorList>
            <person name="Schikora-Tamarit M.A."/>
            <person name="Marcet-Houben M."/>
            <person name="Nosek J."/>
            <person name="Gabaldon T."/>
        </authorList>
    </citation>
    <scope>NUCLEOTIDE SEQUENCE</scope>
    <source>
        <strain evidence="10">CBS6341</strain>
    </source>
</reference>
<dbReference type="OrthoDB" id="354304at2759"/>
<dbReference type="NCBIfam" id="TIGR01258">
    <property type="entry name" value="pgm_1"/>
    <property type="match status" value="1"/>
</dbReference>
<dbReference type="InterPro" id="IPR001345">
    <property type="entry name" value="PG/BPGM_mutase_AS"/>
</dbReference>
<feature type="active site" description="Tele-phosphohistidine intermediate" evidence="6">
    <location>
        <position position="10"/>
    </location>
</feature>
<dbReference type="PROSITE" id="PS00175">
    <property type="entry name" value="PG_MUTASE"/>
    <property type="match status" value="1"/>
</dbReference>
<evidence type="ECO:0000256" key="8">
    <source>
        <dbReference type="PIRSR" id="PIRSR613078-3"/>
    </source>
</evidence>
<dbReference type="SMART" id="SM00855">
    <property type="entry name" value="PGAM"/>
    <property type="match status" value="1"/>
</dbReference>
<feature type="binding site" evidence="7">
    <location>
        <position position="99"/>
    </location>
    <ligand>
        <name>substrate</name>
    </ligand>
</feature>
<feature type="binding site" evidence="7">
    <location>
        <begin position="115"/>
        <end position="116"/>
    </location>
    <ligand>
        <name>substrate</name>
    </ligand>
</feature>
<dbReference type="GO" id="GO:0006096">
    <property type="term" value="P:glycolytic process"/>
    <property type="evidence" value="ECO:0007669"/>
    <property type="project" value="UniProtKB-KW"/>
</dbReference>
<reference evidence="10" key="2">
    <citation type="submission" date="2021-01" db="EMBL/GenBank/DDBJ databases">
        <authorList>
            <person name="Schikora-Tamarit M.A."/>
        </authorList>
    </citation>
    <scope>NUCLEOTIDE SEQUENCE</scope>
    <source>
        <strain evidence="10">CBS6341</strain>
    </source>
</reference>
<evidence type="ECO:0000256" key="4">
    <source>
        <dbReference type="ARBA" id="ARBA00023152"/>
    </source>
</evidence>
<sequence length="244" mass="28231">MVYKIILLRHGQSQFNSASLFCGWLDVPLSTRGELQAQQAGELLIKNNINPDILYTSKLRRTCQTGYIITKTLEKEYIDVKRSWKLNERHYGSLQGRDKSQVLQEVGEEKYMFWRRDYNGIPPLNIGENSGIDERYNDCENIPRGESLKMVVKRLEPYLKEEIFQDLIKGKIPLIIAHGSSCRSILKILKNINENDIKKLNIPNAIPLILELNENFELISETYLDEEEAKKRAEAVAKEGFTKK</sequence>
<dbReference type="EMBL" id="JAEUBF010001112">
    <property type="protein sequence ID" value="KAH3672860.1"/>
    <property type="molecule type" value="Genomic_DNA"/>
</dbReference>
<evidence type="ECO:0000256" key="6">
    <source>
        <dbReference type="PIRSR" id="PIRSR613078-1"/>
    </source>
</evidence>
<evidence type="ECO:0000313" key="11">
    <source>
        <dbReference type="Proteomes" id="UP000769528"/>
    </source>
</evidence>
<accession>A0A9P8TBX5</accession>